<evidence type="ECO:0000313" key="3">
    <source>
        <dbReference type="Proteomes" id="UP001268036"/>
    </source>
</evidence>
<organism evidence="2 3">
    <name type="scientific">Pseudomonas oryzihabitans</name>
    <dbReference type="NCBI Taxonomy" id="47885"/>
    <lineage>
        <taxon>Bacteria</taxon>
        <taxon>Pseudomonadati</taxon>
        <taxon>Pseudomonadota</taxon>
        <taxon>Gammaproteobacteria</taxon>
        <taxon>Pseudomonadales</taxon>
        <taxon>Pseudomonadaceae</taxon>
        <taxon>Pseudomonas</taxon>
    </lineage>
</organism>
<comment type="caution">
    <text evidence="2">The sequence shown here is derived from an EMBL/GenBank/DDBJ whole genome shotgun (WGS) entry which is preliminary data.</text>
</comment>
<protein>
    <submittedName>
        <fullName evidence="2">Uncharacterized protein</fullName>
    </submittedName>
</protein>
<dbReference type="Proteomes" id="UP001268036">
    <property type="component" value="Unassembled WGS sequence"/>
</dbReference>
<evidence type="ECO:0000256" key="1">
    <source>
        <dbReference type="SAM" id="MobiDB-lite"/>
    </source>
</evidence>
<name>A0AAJ2BUU1_9PSED</name>
<feature type="region of interest" description="Disordered" evidence="1">
    <location>
        <begin position="1"/>
        <end position="104"/>
    </location>
</feature>
<proteinExistence type="predicted"/>
<evidence type="ECO:0000313" key="2">
    <source>
        <dbReference type="EMBL" id="MDR6236992.1"/>
    </source>
</evidence>
<sequence length="104" mass="10957">MTRGASSGCKAQREQRKGDEGEAEDQQMQAPMGDAGDQRLARQLGAVQEEQQADGDVGHHVGDLGGKAPAGQDAGEDHRGDQQQGEVVRHQAGSSHGLSRVVCR</sequence>
<gene>
    <name evidence="2" type="ORF">QE440_004733</name>
</gene>
<feature type="compositionally biased region" description="Basic and acidic residues" evidence="1">
    <location>
        <begin position="11"/>
        <end position="20"/>
    </location>
</feature>
<accession>A0AAJ2BUU1</accession>
<dbReference type="EMBL" id="JAVJAF010000001">
    <property type="protein sequence ID" value="MDR6236992.1"/>
    <property type="molecule type" value="Genomic_DNA"/>
</dbReference>
<dbReference type="AlphaFoldDB" id="A0AAJ2BUU1"/>
<reference evidence="2" key="1">
    <citation type="submission" date="2023-08" db="EMBL/GenBank/DDBJ databases">
        <title>Functional and genomic diversity of the sorghum phyllosphere microbiome.</title>
        <authorList>
            <person name="Shade A."/>
        </authorList>
    </citation>
    <scope>NUCLEOTIDE SEQUENCE</scope>
    <source>
        <strain evidence="2">SORGH_AS_0201</strain>
    </source>
</reference>